<keyword evidence="1" id="KW-1133">Transmembrane helix</keyword>
<accession>A0A1L9C2N3</accession>
<evidence type="ECO:0000313" key="3">
    <source>
        <dbReference type="Proteomes" id="UP000185713"/>
    </source>
</evidence>
<protein>
    <submittedName>
        <fullName evidence="2">Uncharacterized protein</fullName>
    </submittedName>
</protein>
<comment type="caution">
    <text evidence="2">The sequence shown here is derived from an EMBL/GenBank/DDBJ whole genome shotgun (WGS) entry which is preliminary data.</text>
</comment>
<evidence type="ECO:0000256" key="1">
    <source>
        <dbReference type="SAM" id="Phobius"/>
    </source>
</evidence>
<feature type="transmembrane region" description="Helical" evidence="1">
    <location>
        <begin position="25"/>
        <end position="48"/>
    </location>
</feature>
<organism evidence="2 3">
    <name type="scientific">Methanohalophilus portucalensis FDF-1</name>
    <dbReference type="NCBI Taxonomy" id="523843"/>
    <lineage>
        <taxon>Archaea</taxon>
        <taxon>Methanobacteriati</taxon>
        <taxon>Methanobacteriota</taxon>
        <taxon>Stenosarchaea group</taxon>
        <taxon>Methanomicrobia</taxon>
        <taxon>Methanosarcinales</taxon>
        <taxon>Methanosarcinaceae</taxon>
        <taxon>Methanohalophilus</taxon>
    </lineage>
</organism>
<dbReference type="EMBL" id="JWTK01000006">
    <property type="protein sequence ID" value="OJH48747.1"/>
    <property type="molecule type" value="Genomic_DNA"/>
</dbReference>
<dbReference type="Proteomes" id="UP000185713">
    <property type="component" value="Unassembled WGS sequence"/>
</dbReference>
<sequence length="66" mass="7272">MVQTLGSAGIMIESTMFGEMFQYPIYAAIGLGAWAMIIIALASTPIIFNSRFFSYRKNIPTIHPGN</sequence>
<name>A0A1L9C2N3_9EURY</name>
<proteinExistence type="predicted"/>
<gene>
    <name evidence="2" type="ORF">MPF_1794</name>
</gene>
<reference evidence="2 3" key="1">
    <citation type="submission" date="2014-12" db="EMBL/GenBank/DDBJ databases">
        <title>The genome sequence of Methanohalophilus portucalensis strain FDF1.</title>
        <authorList>
            <person name="Lai M.-C."/>
            <person name="Lai S.-J."/>
        </authorList>
    </citation>
    <scope>NUCLEOTIDE SEQUENCE [LARGE SCALE GENOMIC DNA]</scope>
    <source>
        <strain evidence="2 3">FDF-1</strain>
    </source>
</reference>
<dbReference type="AlphaFoldDB" id="A0A1L9C2N3"/>
<keyword evidence="1" id="KW-0812">Transmembrane</keyword>
<evidence type="ECO:0000313" key="2">
    <source>
        <dbReference type="EMBL" id="OJH48747.1"/>
    </source>
</evidence>
<keyword evidence="1" id="KW-0472">Membrane</keyword>